<evidence type="ECO:0000256" key="2">
    <source>
        <dbReference type="ARBA" id="ARBA00011738"/>
    </source>
</evidence>
<sequence length="257" mass="26449">MANPSTLSLFLPFSLLLLLLALTTLLSPTHAVFSQPISREVLGLKANEADNNLTQLTFYFHDVVSGSNPTTVTIAKAKTASASFGSLAMMDDPLTDGPDAMKSKLVGRAQGMYALADQSETAPIMIMNLLFLEGQYNGSTLSVLGRNPVNQGVREMPVVGGTGVFRFAKGYAQAKTHTFDKTTGNAVVEYTVFVSHASGSTAPGSGGGSDSGSGSDGGSGSPGSTPSNRASSSSLGLGFLMSSSVASLFLVHLLSLA</sequence>
<evidence type="ECO:0000256" key="1">
    <source>
        <dbReference type="ARBA" id="ARBA00010746"/>
    </source>
</evidence>
<dbReference type="PANTHER" id="PTHR21495">
    <property type="entry name" value="NUCLEOPORIN-RELATED"/>
    <property type="match status" value="1"/>
</dbReference>
<feature type="signal peptide" evidence="4">
    <location>
        <begin position="1"/>
        <end position="31"/>
    </location>
</feature>
<comment type="similarity">
    <text evidence="1 4">Belongs to the plant dirigent protein family.</text>
</comment>
<feature type="chain" id="PRO_5028508766" description="Dirigent protein" evidence="4">
    <location>
        <begin position="32"/>
        <end position="257"/>
    </location>
</feature>
<organism evidence="6">
    <name type="scientific">Opuntia streptacantha</name>
    <name type="common">Prickly pear cactus</name>
    <name type="synonym">Opuntia cardona</name>
    <dbReference type="NCBI Taxonomy" id="393608"/>
    <lineage>
        <taxon>Eukaryota</taxon>
        <taxon>Viridiplantae</taxon>
        <taxon>Streptophyta</taxon>
        <taxon>Embryophyta</taxon>
        <taxon>Tracheophyta</taxon>
        <taxon>Spermatophyta</taxon>
        <taxon>Magnoliopsida</taxon>
        <taxon>eudicotyledons</taxon>
        <taxon>Gunneridae</taxon>
        <taxon>Pentapetalae</taxon>
        <taxon>Caryophyllales</taxon>
        <taxon>Cactineae</taxon>
        <taxon>Cactaceae</taxon>
        <taxon>Opuntioideae</taxon>
        <taxon>Opuntia</taxon>
    </lineage>
</organism>
<proteinExistence type="inferred from homology"/>
<keyword evidence="4" id="KW-0732">Signal</keyword>
<name>A0A7C8ZU05_OPUST</name>
<protein>
    <recommendedName>
        <fullName evidence="4">Dirigent protein</fullName>
    </recommendedName>
</protein>
<dbReference type="InterPro" id="IPR004265">
    <property type="entry name" value="Dirigent"/>
</dbReference>
<dbReference type="Pfam" id="PF03018">
    <property type="entry name" value="Dirigent"/>
    <property type="match status" value="1"/>
</dbReference>
<feature type="compositionally biased region" description="Gly residues" evidence="5">
    <location>
        <begin position="204"/>
        <end position="221"/>
    </location>
</feature>
<dbReference type="GO" id="GO:0048046">
    <property type="term" value="C:apoplast"/>
    <property type="evidence" value="ECO:0007669"/>
    <property type="project" value="UniProtKB-SubCell"/>
</dbReference>
<dbReference type="AlphaFoldDB" id="A0A7C8ZU05"/>
<comment type="subunit">
    <text evidence="2 4">Homodimer.</text>
</comment>
<evidence type="ECO:0000256" key="5">
    <source>
        <dbReference type="SAM" id="MobiDB-lite"/>
    </source>
</evidence>
<evidence type="ECO:0000256" key="4">
    <source>
        <dbReference type="RuleBase" id="RU363099"/>
    </source>
</evidence>
<dbReference type="InterPro" id="IPR044859">
    <property type="entry name" value="Allene_oxi_cyc_Dirigent"/>
</dbReference>
<dbReference type="Gene3D" id="2.40.480.10">
    <property type="entry name" value="Allene oxide cyclase-like"/>
    <property type="match status" value="1"/>
</dbReference>
<comment type="subcellular location">
    <subcellularLocation>
        <location evidence="4">Secreted</location>
        <location evidence="4">Extracellular space</location>
        <location evidence="4">Apoplast</location>
    </subcellularLocation>
</comment>
<evidence type="ECO:0000256" key="3">
    <source>
        <dbReference type="ARBA" id="ARBA00022525"/>
    </source>
</evidence>
<accession>A0A7C8ZU05</accession>
<keyword evidence="4" id="KW-0052">Apoplast</keyword>
<feature type="region of interest" description="Disordered" evidence="5">
    <location>
        <begin position="200"/>
        <end position="229"/>
    </location>
</feature>
<evidence type="ECO:0000313" key="6">
    <source>
        <dbReference type="EMBL" id="MBA4651692.1"/>
    </source>
</evidence>
<reference evidence="6" key="2">
    <citation type="submission" date="2020-07" db="EMBL/GenBank/DDBJ databases">
        <authorList>
            <person name="Vera ALvarez R."/>
            <person name="Arias-Moreno D.M."/>
            <person name="Jimenez-Jacinto V."/>
            <person name="Jimenez-Bremont J.F."/>
            <person name="Swaminathan K."/>
            <person name="Moose S.P."/>
            <person name="Guerrero-Gonzalez M.L."/>
            <person name="Marino-Ramirez L."/>
            <person name="Landsman D."/>
            <person name="Rodriguez-Kessler M."/>
            <person name="Delgado-Sanchez P."/>
        </authorList>
    </citation>
    <scope>NUCLEOTIDE SEQUENCE</scope>
    <source>
        <tissue evidence="6">Cladode</tissue>
    </source>
</reference>
<comment type="function">
    <text evidence="4">Dirigent proteins impart stereoselectivity on the phenoxy radical-coupling reaction, yielding optically active lignans from two molecules of coniferyl alcohol in the biosynthesis of lignans, flavonolignans, and alkaloids and thus plays a central role in plant secondary metabolism.</text>
</comment>
<dbReference type="EMBL" id="GISG01171268">
    <property type="protein sequence ID" value="MBA4651692.1"/>
    <property type="molecule type" value="Transcribed_RNA"/>
</dbReference>
<reference evidence="6" key="1">
    <citation type="journal article" date="2013" name="J. Plant Res.">
        <title>Effect of fungi and light on seed germination of three Opuntia species from semiarid lands of central Mexico.</title>
        <authorList>
            <person name="Delgado-Sanchez P."/>
            <person name="Jimenez-Bremont J.F."/>
            <person name="Guerrero-Gonzalez Mde L."/>
            <person name="Flores J."/>
        </authorList>
    </citation>
    <scope>NUCLEOTIDE SEQUENCE</scope>
    <source>
        <tissue evidence="6">Cladode</tissue>
    </source>
</reference>
<keyword evidence="3 4" id="KW-0964">Secreted</keyword>
<dbReference type="GO" id="GO:0009699">
    <property type="term" value="P:phenylpropanoid biosynthetic process"/>
    <property type="evidence" value="ECO:0007669"/>
    <property type="project" value="UniProtKB-ARBA"/>
</dbReference>